<dbReference type="EMBL" id="JANPWB010000011">
    <property type="protein sequence ID" value="KAJ1123267.1"/>
    <property type="molecule type" value="Genomic_DNA"/>
</dbReference>
<evidence type="ECO:0000313" key="2">
    <source>
        <dbReference type="EMBL" id="KAJ1123267.1"/>
    </source>
</evidence>
<organism evidence="2 3">
    <name type="scientific">Pleurodeles waltl</name>
    <name type="common">Iberian ribbed newt</name>
    <dbReference type="NCBI Taxonomy" id="8319"/>
    <lineage>
        <taxon>Eukaryota</taxon>
        <taxon>Metazoa</taxon>
        <taxon>Chordata</taxon>
        <taxon>Craniata</taxon>
        <taxon>Vertebrata</taxon>
        <taxon>Euteleostomi</taxon>
        <taxon>Amphibia</taxon>
        <taxon>Batrachia</taxon>
        <taxon>Caudata</taxon>
        <taxon>Salamandroidea</taxon>
        <taxon>Salamandridae</taxon>
        <taxon>Pleurodelinae</taxon>
        <taxon>Pleurodeles</taxon>
    </lineage>
</organism>
<name>A0AAV7P4S7_PLEWA</name>
<dbReference type="AlphaFoldDB" id="A0AAV7P4S7"/>
<evidence type="ECO:0000313" key="3">
    <source>
        <dbReference type="Proteomes" id="UP001066276"/>
    </source>
</evidence>
<gene>
    <name evidence="2" type="ORF">NDU88_001740</name>
</gene>
<keyword evidence="3" id="KW-1185">Reference proteome</keyword>
<keyword evidence="1" id="KW-0812">Transmembrane</keyword>
<keyword evidence="1" id="KW-1133">Transmembrane helix</keyword>
<sequence length="79" mass="8424">MTEGGTAIALSWLCTARRPGRQSRRSTGRGAAYSLDWPAAARATLLRLLLFFGAGVSTHAGFVEVLGSFLMAPKILRTS</sequence>
<feature type="transmembrane region" description="Helical" evidence="1">
    <location>
        <begin position="48"/>
        <end position="72"/>
    </location>
</feature>
<protein>
    <submittedName>
        <fullName evidence="2">Uncharacterized protein</fullName>
    </submittedName>
</protein>
<dbReference type="Proteomes" id="UP001066276">
    <property type="component" value="Chromosome 7"/>
</dbReference>
<comment type="caution">
    <text evidence="2">The sequence shown here is derived from an EMBL/GenBank/DDBJ whole genome shotgun (WGS) entry which is preliminary data.</text>
</comment>
<reference evidence="2" key="1">
    <citation type="journal article" date="2022" name="bioRxiv">
        <title>Sequencing and chromosome-scale assembly of the giantPleurodeles waltlgenome.</title>
        <authorList>
            <person name="Brown T."/>
            <person name="Elewa A."/>
            <person name="Iarovenko S."/>
            <person name="Subramanian E."/>
            <person name="Araus A.J."/>
            <person name="Petzold A."/>
            <person name="Susuki M."/>
            <person name="Suzuki K.-i.T."/>
            <person name="Hayashi T."/>
            <person name="Toyoda A."/>
            <person name="Oliveira C."/>
            <person name="Osipova E."/>
            <person name="Leigh N.D."/>
            <person name="Simon A."/>
            <person name="Yun M.H."/>
        </authorList>
    </citation>
    <scope>NUCLEOTIDE SEQUENCE</scope>
    <source>
        <strain evidence="2">20211129_DDA</strain>
        <tissue evidence="2">Liver</tissue>
    </source>
</reference>
<accession>A0AAV7P4S7</accession>
<keyword evidence="1" id="KW-0472">Membrane</keyword>
<proteinExistence type="predicted"/>
<evidence type="ECO:0000256" key="1">
    <source>
        <dbReference type="SAM" id="Phobius"/>
    </source>
</evidence>